<evidence type="ECO:0000313" key="1">
    <source>
        <dbReference type="EMBL" id="CAB5220260.1"/>
    </source>
</evidence>
<proteinExistence type="predicted"/>
<protein>
    <submittedName>
        <fullName evidence="1">Uncharacterized protein</fullName>
    </submittedName>
</protein>
<dbReference type="EMBL" id="LR798284">
    <property type="protein sequence ID" value="CAB5220260.1"/>
    <property type="molecule type" value="Genomic_DNA"/>
</dbReference>
<reference evidence="1" key="1">
    <citation type="submission" date="2020-05" db="EMBL/GenBank/DDBJ databases">
        <authorList>
            <person name="Chiriac C."/>
            <person name="Salcher M."/>
            <person name="Ghai R."/>
            <person name="Kavagutti S V."/>
        </authorList>
    </citation>
    <scope>NUCLEOTIDE SEQUENCE</scope>
</reference>
<accession>A0A6J7WR61</accession>
<organism evidence="1">
    <name type="scientific">uncultured Caudovirales phage</name>
    <dbReference type="NCBI Taxonomy" id="2100421"/>
    <lineage>
        <taxon>Viruses</taxon>
        <taxon>Duplodnaviria</taxon>
        <taxon>Heunggongvirae</taxon>
        <taxon>Uroviricota</taxon>
        <taxon>Caudoviricetes</taxon>
        <taxon>Peduoviridae</taxon>
        <taxon>Maltschvirus</taxon>
        <taxon>Maltschvirus maltsch</taxon>
    </lineage>
</organism>
<name>A0A6J7WR61_9CAUD</name>
<gene>
    <name evidence="1" type="ORF">UFOVP236_12</name>
</gene>
<sequence>MSKRDEKFIEFTGQFAFEGDGGWSKEVWDQAWNDALETAAKKIDNFKSLGDTAASFAIVVRQTKE</sequence>